<reference evidence="2" key="1">
    <citation type="journal article" date="2019" name="Int. J. Syst. Evol. Microbiol.">
        <title>The Global Catalogue of Microorganisms (GCM) 10K type strain sequencing project: providing services to taxonomists for standard genome sequencing and annotation.</title>
        <authorList>
            <consortium name="The Broad Institute Genomics Platform"/>
            <consortium name="The Broad Institute Genome Sequencing Center for Infectious Disease"/>
            <person name="Wu L."/>
            <person name="Ma J."/>
        </authorList>
    </citation>
    <scope>NUCLEOTIDE SEQUENCE [LARGE SCALE GENOMIC DNA]</scope>
    <source>
        <strain evidence="2">JCM 4565</strain>
    </source>
</reference>
<dbReference type="Proteomes" id="UP001500063">
    <property type="component" value="Unassembled WGS sequence"/>
</dbReference>
<dbReference type="RefSeq" id="WP_344122928.1">
    <property type="nucleotide sequence ID" value="NZ_BAAABW010000031.1"/>
</dbReference>
<name>A0ABP3HMW0_9ACTN</name>
<sequence>MAKLNRVKEKEVREVETFKVDLSEEEQSAFRSDPHAFLRDLIEGEGYKVNRLAIDLAECPDGHQLAHTLGPPGVSSHWVWECILPP</sequence>
<dbReference type="EMBL" id="BAAABW010000031">
    <property type="protein sequence ID" value="GAA0374018.1"/>
    <property type="molecule type" value="Genomic_DNA"/>
</dbReference>
<proteinExistence type="predicted"/>
<protein>
    <submittedName>
        <fullName evidence="1">Uncharacterized protein</fullName>
    </submittedName>
</protein>
<accession>A0ABP3HMW0</accession>
<evidence type="ECO:0000313" key="2">
    <source>
        <dbReference type="Proteomes" id="UP001500063"/>
    </source>
</evidence>
<gene>
    <name evidence="1" type="ORF">GCM10010319_60650</name>
</gene>
<keyword evidence="2" id="KW-1185">Reference proteome</keyword>
<comment type="caution">
    <text evidence="1">The sequence shown here is derived from an EMBL/GenBank/DDBJ whole genome shotgun (WGS) entry which is preliminary data.</text>
</comment>
<organism evidence="1 2">
    <name type="scientific">Streptomyces blastmyceticus</name>
    <dbReference type="NCBI Taxonomy" id="68180"/>
    <lineage>
        <taxon>Bacteria</taxon>
        <taxon>Bacillati</taxon>
        <taxon>Actinomycetota</taxon>
        <taxon>Actinomycetes</taxon>
        <taxon>Kitasatosporales</taxon>
        <taxon>Streptomycetaceae</taxon>
        <taxon>Streptomyces</taxon>
    </lineage>
</organism>
<evidence type="ECO:0000313" key="1">
    <source>
        <dbReference type="EMBL" id="GAA0374018.1"/>
    </source>
</evidence>